<sequence>MTARTPKFIEKFGRPEICQLLFEQGTSDRPGEERSKPIVFHHTVRIALTDILSQAQHLPSCLGNEGYPYPTLGDETLEKADEKCHYDGCACDGEFKNEKVEILIAHVLANNVLVVCAACNTGFIAFDDYVNHINPDCFSNRRTLIRHKNTDLRATMSMMADGDDKMFSHGNTMKGTIIVGDFNADIDRDHDAIDPEVRNSPEDNHLRNLIAEFNLKVVSTGPTFFNNDKDAKRFDYILSTENISLRKRLINWKQSFEPQSGFCETLAKHGENLDAQRIDHIAANFETPP</sequence>
<dbReference type="SUPFAM" id="SSF56219">
    <property type="entry name" value="DNase I-like"/>
    <property type="match status" value="1"/>
</dbReference>
<evidence type="ECO:0000313" key="1">
    <source>
        <dbReference type="EnsemblMetazoa" id="tetur08g04090.1"/>
    </source>
</evidence>
<dbReference type="Gene3D" id="3.60.10.10">
    <property type="entry name" value="Endonuclease/exonuclease/phosphatase"/>
    <property type="match status" value="1"/>
</dbReference>
<dbReference type="EMBL" id="CAEY01001950">
    <property type="status" value="NOT_ANNOTATED_CDS"/>
    <property type="molecule type" value="Genomic_DNA"/>
</dbReference>
<dbReference type="HOGENOM" id="CLU_964194_0_0_1"/>
<evidence type="ECO:0000313" key="2">
    <source>
        <dbReference type="Proteomes" id="UP000015104"/>
    </source>
</evidence>
<dbReference type="AlphaFoldDB" id="T1KBH3"/>
<reference evidence="2" key="1">
    <citation type="submission" date="2011-08" db="EMBL/GenBank/DDBJ databases">
        <authorList>
            <person name="Rombauts S."/>
        </authorList>
    </citation>
    <scope>NUCLEOTIDE SEQUENCE</scope>
    <source>
        <strain evidence="2">London</strain>
    </source>
</reference>
<dbReference type="Proteomes" id="UP000015104">
    <property type="component" value="Unassembled WGS sequence"/>
</dbReference>
<name>T1KBH3_TETUR</name>
<protein>
    <recommendedName>
        <fullName evidence="3">Endonuclease/exonuclease/phosphatase domain-containing protein</fullName>
    </recommendedName>
</protein>
<accession>T1KBH3</accession>
<dbReference type="EnsemblMetazoa" id="tetur08g04090.1">
    <property type="protein sequence ID" value="tetur08g04090.1"/>
    <property type="gene ID" value="tetur08g04090"/>
</dbReference>
<organism evidence="1 2">
    <name type="scientific">Tetranychus urticae</name>
    <name type="common">Two-spotted spider mite</name>
    <dbReference type="NCBI Taxonomy" id="32264"/>
    <lineage>
        <taxon>Eukaryota</taxon>
        <taxon>Metazoa</taxon>
        <taxon>Ecdysozoa</taxon>
        <taxon>Arthropoda</taxon>
        <taxon>Chelicerata</taxon>
        <taxon>Arachnida</taxon>
        <taxon>Acari</taxon>
        <taxon>Acariformes</taxon>
        <taxon>Trombidiformes</taxon>
        <taxon>Prostigmata</taxon>
        <taxon>Eleutherengona</taxon>
        <taxon>Raphignathae</taxon>
        <taxon>Tetranychoidea</taxon>
        <taxon>Tetranychidae</taxon>
        <taxon>Tetranychus</taxon>
    </lineage>
</organism>
<reference evidence="1" key="2">
    <citation type="submission" date="2015-06" db="UniProtKB">
        <authorList>
            <consortium name="EnsemblMetazoa"/>
        </authorList>
    </citation>
    <scope>IDENTIFICATION</scope>
</reference>
<proteinExistence type="predicted"/>
<evidence type="ECO:0008006" key="3">
    <source>
        <dbReference type="Google" id="ProtNLM"/>
    </source>
</evidence>
<keyword evidence="2" id="KW-1185">Reference proteome</keyword>
<dbReference type="InterPro" id="IPR036691">
    <property type="entry name" value="Endo/exonu/phosph_ase_sf"/>
</dbReference>